<evidence type="ECO:0000313" key="2">
    <source>
        <dbReference type="Proteomes" id="UP000050277"/>
    </source>
</evidence>
<dbReference type="STRING" id="70996.SE18_08490"/>
<proteinExistence type="predicted"/>
<dbReference type="AlphaFoldDB" id="A0A0P6XYS9"/>
<protein>
    <submittedName>
        <fullName evidence="1">Uncharacterized protein</fullName>
    </submittedName>
</protein>
<dbReference type="RefSeq" id="WP_054534012.1">
    <property type="nucleotide sequence ID" value="NZ_LGKP01000014.1"/>
</dbReference>
<accession>A0A0P6XYS9</accession>
<dbReference type="EMBL" id="LGKP01000014">
    <property type="protein sequence ID" value="KPL89983.1"/>
    <property type="molecule type" value="Genomic_DNA"/>
</dbReference>
<keyword evidence="2" id="KW-1185">Reference proteome</keyword>
<dbReference type="Proteomes" id="UP000050277">
    <property type="component" value="Unassembled WGS sequence"/>
</dbReference>
<comment type="caution">
    <text evidence="1">The sequence shown here is derived from an EMBL/GenBank/DDBJ whole genome shotgun (WGS) entry which is preliminary data.</text>
</comment>
<evidence type="ECO:0000313" key="1">
    <source>
        <dbReference type="EMBL" id="KPL89983.1"/>
    </source>
</evidence>
<gene>
    <name evidence="1" type="ORF">SE18_08490</name>
</gene>
<name>A0A0P6XYS9_9CHLR</name>
<sequence>MGRKSREKRNRRMLQQELQGIEEVKSFTWALMESLLKRKDDPSLSLFSGSFDTPAEPEPLIEADVTKTFEHFTSRL</sequence>
<reference evidence="1 2" key="1">
    <citation type="submission" date="2015-07" db="EMBL/GenBank/DDBJ databases">
        <title>Whole genome sequence of Herpetosiphon geysericola DSM 7119.</title>
        <authorList>
            <person name="Hemp J."/>
            <person name="Ward L.M."/>
            <person name="Pace L.A."/>
            <person name="Fischer W.W."/>
        </authorList>
    </citation>
    <scope>NUCLEOTIDE SEQUENCE [LARGE SCALE GENOMIC DNA]</scope>
    <source>
        <strain evidence="1 2">DSM 7119</strain>
    </source>
</reference>
<organism evidence="1 2">
    <name type="scientific">Herpetosiphon geysericola</name>
    <dbReference type="NCBI Taxonomy" id="70996"/>
    <lineage>
        <taxon>Bacteria</taxon>
        <taxon>Bacillati</taxon>
        <taxon>Chloroflexota</taxon>
        <taxon>Chloroflexia</taxon>
        <taxon>Herpetosiphonales</taxon>
        <taxon>Herpetosiphonaceae</taxon>
        <taxon>Herpetosiphon</taxon>
    </lineage>
</organism>